<evidence type="ECO:0000313" key="4">
    <source>
        <dbReference type="Proteomes" id="UP000030652"/>
    </source>
</evidence>
<dbReference type="PANTHER" id="PTHR38075:SF1">
    <property type="entry name" value="DUF4139 DOMAIN-CONTAINING PROTEIN"/>
    <property type="match status" value="1"/>
</dbReference>
<feature type="signal peptide" evidence="1">
    <location>
        <begin position="1"/>
        <end position="21"/>
    </location>
</feature>
<gene>
    <name evidence="3" type="ORF">SCABRO_02066</name>
</gene>
<accession>A0A0B0EJG0</accession>
<name>A0A0B0EJG0_9BACT</name>
<reference evidence="3 4" key="1">
    <citation type="submission" date="2014-10" db="EMBL/GenBank/DDBJ databases">
        <title>Draft genome of anammox bacterium scalindua brodae, obtained using differential coverage binning of sequence data from two enrichment reactors.</title>
        <authorList>
            <person name="Speth D.R."/>
            <person name="Russ L."/>
            <person name="Kartal B."/>
            <person name="Op den Camp H.J."/>
            <person name="Dutilh B.E."/>
            <person name="Jetten M.S."/>
        </authorList>
    </citation>
    <scope>NUCLEOTIDE SEQUENCE [LARGE SCALE GENOMIC DNA]</scope>
    <source>
        <strain evidence="3">RU1</strain>
    </source>
</reference>
<proteinExistence type="predicted"/>
<dbReference type="AlphaFoldDB" id="A0A0B0EJG0"/>
<dbReference type="InterPro" id="IPR037291">
    <property type="entry name" value="DUF4139"/>
</dbReference>
<evidence type="ECO:0000313" key="3">
    <source>
        <dbReference type="EMBL" id="KHE92171.1"/>
    </source>
</evidence>
<dbReference type="EMBL" id="JRYO01000147">
    <property type="protein sequence ID" value="KHE92171.1"/>
    <property type="molecule type" value="Genomic_DNA"/>
</dbReference>
<protein>
    <recommendedName>
        <fullName evidence="2">DUF4139 domain-containing protein</fullName>
    </recommendedName>
</protein>
<organism evidence="3 4">
    <name type="scientific">Candidatus Scalindua brodae</name>
    <dbReference type="NCBI Taxonomy" id="237368"/>
    <lineage>
        <taxon>Bacteria</taxon>
        <taxon>Pseudomonadati</taxon>
        <taxon>Planctomycetota</taxon>
        <taxon>Candidatus Brocadiia</taxon>
        <taxon>Candidatus Brocadiales</taxon>
        <taxon>Candidatus Scalinduaceae</taxon>
        <taxon>Candidatus Scalindua</taxon>
    </lineage>
</organism>
<dbReference type="PANTHER" id="PTHR38075">
    <property type="entry name" value="DUF4139 DOMAIN-CONTAINING PROTEIN"/>
    <property type="match status" value="1"/>
</dbReference>
<sequence>MKIKLLILFFVIALFPSIVNAENGEVSKSTVDDQIGVEVTVYNNNIGLIKDTRKIMLHSGEGELRFMGVASQIMPVTVHVKSLNYPKGFSIVEQNYEYDLINADKLLDKYVGKNIKIIVWNEYQDRKETVDAVLLSNNNGQIYKIDNEIFVGHPGIKVLSEIPEDLIAMPTLTWLYENKTVEEHNLEVSYLTNSISWKADYVVVLNKEDTSTNISGWVTLDNKSGATYRNTSLKLIAGDVNRVTEAYRNKAVMMDYNMESARAAPQFKEKPFFEYHIYDLQRKTTIKDKQTKQVSLLEAVGTKIQKEFIVEGSQGIFTRQYRSNNPKQSVNVYIKFMNTEDNNLGIPIPEGVMRLYKTDDEGSLLFIGEDRVEHTPVDEEISLKIGEAFDIVAERVQTDYILKTSRLHESEWEITLKNHKKEDVVVSIIEPLTGNWSVTDSSHPYTKKDAYTIKFDVDVHKGDEVKVKYRLRVGL</sequence>
<dbReference type="Pfam" id="PF13598">
    <property type="entry name" value="DUF4139"/>
    <property type="match status" value="1"/>
</dbReference>
<evidence type="ECO:0000259" key="2">
    <source>
        <dbReference type="Pfam" id="PF13598"/>
    </source>
</evidence>
<feature type="domain" description="DUF4139" evidence="2">
    <location>
        <begin position="186"/>
        <end position="469"/>
    </location>
</feature>
<dbReference type="Proteomes" id="UP000030652">
    <property type="component" value="Unassembled WGS sequence"/>
</dbReference>
<dbReference type="eggNOG" id="COG5316">
    <property type="taxonomic scope" value="Bacteria"/>
</dbReference>
<keyword evidence="1" id="KW-0732">Signal</keyword>
<evidence type="ECO:0000256" key="1">
    <source>
        <dbReference type="SAM" id="SignalP"/>
    </source>
</evidence>
<feature type="chain" id="PRO_5002074476" description="DUF4139 domain-containing protein" evidence="1">
    <location>
        <begin position="22"/>
        <end position="475"/>
    </location>
</feature>
<comment type="caution">
    <text evidence="3">The sequence shown here is derived from an EMBL/GenBank/DDBJ whole genome shotgun (WGS) entry which is preliminary data.</text>
</comment>